<name>A0ABM8GGX9_9MICO</name>
<sequence length="69" mass="7923">MAENTYQATLDGGDSTETVELELIQGEPQRTITRSVEIDGETVEELWELDLSSPEYTYRREGYEGRDYS</sequence>
<organism evidence="1 2">
    <name type="scientific">Naasia aerilata</name>
    <dbReference type="NCBI Taxonomy" id="1162966"/>
    <lineage>
        <taxon>Bacteria</taxon>
        <taxon>Bacillati</taxon>
        <taxon>Actinomycetota</taxon>
        <taxon>Actinomycetes</taxon>
        <taxon>Micrococcales</taxon>
        <taxon>Microbacteriaceae</taxon>
        <taxon>Naasia</taxon>
    </lineage>
</organism>
<dbReference type="EMBL" id="AP027731">
    <property type="protein sequence ID" value="BDZ47626.1"/>
    <property type="molecule type" value="Genomic_DNA"/>
</dbReference>
<reference evidence="2" key="1">
    <citation type="journal article" date="2019" name="Int. J. Syst. Evol. Microbiol.">
        <title>The Global Catalogue of Microorganisms (GCM) 10K type strain sequencing project: providing services to taxonomists for standard genome sequencing and annotation.</title>
        <authorList>
            <consortium name="The Broad Institute Genomics Platform"/>
            <consortium name="The Broad Institute Genome Sequencing Center for Infectious Disease"/>
            <person name="Wu L."/>
            <person name="Ma J."/>
        </authorList>
    </citation>
    <scope>NUCLEOTIDE SEQUENCE [LARGE SCALE GENOMIC DNA]</scope>
    <source>
        <strain evidence="2">NBRC 108725</strain>
    </source>
</reference>
<evidence type="ECO:0000313" key="2">
    <source>
        <dbReference type="Proteomes" id="UP001321498"/>
    </source>
</evidence>
<proteinExistence type="predicted"/>
<evidence type="ECO:0000313" key="1">
    <source>
        <dbReference type="EMBL" id="BDZ47626.1"/>
    </source>
</evidence>
<dbReference type="RefSeq" id="WP_286277499.1">
    <property type="nucleotide sequence ID" value="NZ_AP027731.1"/>
</dbReference>
<keyword evidence="2" id="KW-1185">Reference proteome</keyword>
<dbReference type="Proteomes" id="UP001321498">
    <property type="component" value="Chromosome"/>
</dbReference>
<gene>
    <name evidence="1" type="ORF">GCM10025866_35350</name>
</gene>
<protein>
    <submittedName>
        <fullName evidence="1">Uncharacterized protein</fullName>
    </submittedName>
</protein>
<accession>A0ABM8GGX9</accession>